<evidence type="ECO:0000256" key="2">
    <source>
        <dbReference type="SAM" id="Phobius"/>
    </source>
</evidence>
<protein>
    <submittedName>
        <fullName evidence="4">Uncharacterized protein</fullName>
    </submittedName>
</protein>
<dbReference type="RefSeq" id="WP_150353468.1">
    <property type="nucleotide sequence ID" value="NZ_RZNZ01000001.1"/>
</dbReference>
<comment type="caution">
    <text evidence="4">The sequence shown here is derived from an EMBL/GenBank/DDBJ whole genome shotgun (WGS) entry which is preliminary data.</text>
</comment>
<accession>A0A5J5E0H0</accession>
<keyword evidence="6" id="KW-1185">Reference proteome</keyword>
<dbReference type="AlphaFoldDB" id="A0A5J5E0H0"/>
<dbReference type="Proteomes" id="UP000374630">
    <property type="component" value="Unassembled WGS sequence"/>
</dbReference>
<evidence type="ECO:0000313" key="6">
    <source>
        <dbReference type="Proteomes" id="UP000374630"/>
    </source>
</evidence>
<proteinExistence type="predicted"/>
<feature type="transmembrane region" description="Helical" evidence="2">
    <location>
        <begin position="42"/>
        <end position="59"/>
    </location>
</feature>
<keyword evidence="2" id="KW-0812">Transmembrane</keyword>
<reference evidence="5 6" key="1">
    <citation type="journal article" date="2019" name="Syst. Appl. Microbiol.">
        <title>Characterization of Bifidobacterium species in feaces of the Egyptian fruit bat: Description of B. vespertilionis sp. nov. and B. rousetti sp. nov.</title>
        <authorList>
            <person name="Modesto M."/>
            <person name="Satti M."/>
            <person name="Watanabe K."/>
            <person name="Puglisi E."/>
            <person name="Morelli L."/>
            <person name="Huang C.-H."/>
            <person name="Liou J.-S."/>
            <person name="Miyashita M."/>
            <person name="Tamura T."/>
            <person name="Saito S."/>
            <person name="Mori K."/>
            <person name="Huang L."/>
            <person name="Sciavilla P."/>
            <person name="Sandri C."/>
            <person name="Spiezio C."/>
            <person name="Vitali F."/>
            <person name="Cavalieri D."/>
            <person name="Perpetuini G."/>
            <person name="Tofalo R."/>
            <person name="Bonetti A."/>
            <person name="Arita M."/>
            <person name="Mattarelli P."/>
        </authorList>
    </citation>
    <scope>NUCLEOTIDE SEQUENCE [LARGE SCALE GENOMIC DNA]</scope>
    <source>
        <strain evidence="3 6">RST16</strain>
        <strain evidence="4 5">RST8</strain>
    </source>
</reference>
<evidence type="ECO:0000313" key="3">
    <source>
        <dbReference type="EMBL" id="KAA8822654.1"/>
    </source>
</evidence>
<organism evidence="4 5">
    <name type="scientific">Bifidobacterium vespertilionis</name>
    <dbReference type="NCBI Taxonomy" id="2562524"/>
    <lineage>
        <taxon>Bacteria</taxon>
        <taxon>Bacillati</taxon>
        <taxon>Actinomycetota</taxon>
        <taxon>Actinomycetes</taxon>
        <taxon>Bifidobacteriales</taxon>
        <taxon>Bifidobacteriaceae</taxon>
        <taxon>Bifidobacterium</taxon>
    </lineage>
</organism>
<evidence type="ECO:0000313" key="4">
    <source>
        <dbReference type="EMBL" id="KAA8824061.1"/>
    </source>
</evidence>
<dbReference type="OrthoDB" id="9982630at2"/>
<name>A0A5J5E0H0_9BIFI</name>
<keyword evidence="2" id="KW-1133">Transmembrane helix</keyword>
<evidence type="ECO:0000313" key="5">
    <source>
        <dbReference type="Proteomes" id="UP000345527"/>
    </source>
</evidence>
<dbReference type="EMBL" id="RZNZ01000001">
    <property type="protein sequence ID" value="KAA8822654.1"/>
    <property type="molecule type" value="Genomic_DNA"/>
</dbReference>
<dbReference type="EMBL" id="RZOA01000004">
    <property type="protein sequence ID" value="KAA8824061.1"/>
    <property type="molecule type" value="Genomic_DNA"/>
</dbReference>
<feature type="region of interest" description="Disordered" evidence="1">
    <location>
        <begin position="1"/>
        <end position="36"/>
    </location>
</feature>
<gene>
    <name evidence="4" type="ORF">EM848_02670</name>
    <name evidence="3" type="ORF">EMO90_01365</name>
</gene>
<keyword evidence="2" id="KW-0472">Membrane</keyword>
<dbReference type="Proteomes" id="UP000345527">
    <property type="component" value="Unassembled WGS sequence"/>
</dbReference>
<sequence>MAARRGRHSVAAMESHAASPTPSKRARGRHGRAAAGHTGRNAIAGVIAALLACGLYGWFAPAPKIPLPKSETVCRVVSGGTLRAGTTNCGLLIVRGHEDLIAGYDYKVTHTGRVAWSFEAVKRG</sequence>
<evidence type="ECO:0000256" key="1">
    <source>
        <dbReference type="SAM" id="MobiDB-lite"/>
    </source>
</evidence>